<dbReference type="PANTHER" id="PTHR43304">
    <property type="entry name" value="PHYTOCHROME-LIKE PROTEIN CPH1"/>
    <property type="match status" value="1"/>
</dbReference>
<dbReference type="SMART" id="SM00086">
    <property type="entry name" value="PAC"/>
    <property type="match status" value="2"/>
</dbReference>
<dbReference type="EC" id="2.7.13.3" evidence="2"/>
<dbReference type="PRINTS" id="PR01033">
    <property type="entry name" value="PHYTOCHROME"/>
</dbReference>
<dbReference type="SUPFAM" id="SSF55785">
    <property type="entry name" value="PYP-like sensor domain (PAS domain)"/>
    <property type="match status" value="2"/>
</dbReference>
<evidence type="ECO:0000256" key="1">
    <source>
        <dbReference type="ARBA" id="ARBA00000085"/>
    </source>
</evidence>
<dbReference type="InterPro" id="IPR013767">
    <property type="entry name" value="PAS_fold"/>
</dbReference>
<gene>
    <name evidence="10" type="ORF">SO694_00066134</name>
</gene>
<reference evidence="10 11" key="1">
    <citation type="submission" date="2024-03" db="EMBL/GenBank/DDBJ databases">
        <title>Aureococcus anophagefferens CCMP1851 and Kratosvirus quantuckense: Draft genome of a second virus-susceptible host strain in the model system.</title>
        <authorList>
            <person name="Chase E."/>
            <person name="Truchon A.R."/>
            <person name="Schepens W."/>
            <person name="Wilhelm S.W."/>
        </authorList>
    </citation>
    <scope>NUCLEOTIDE SEQUENCE [LARGE SCALE GENOMIC DNA]</scope>
    <source>
        <strain evidence="10 11">CCMP1851</strain>
    </source>
</reference>
<dbReference type="InterPro" id="IPR001610">
    <property type="entry name" value="PAC"/>
</dbReference>
<dbReference type="Gene3D" id="3.30.450.20">
    <property type="entry name" value="PAS domain"/>
    <property type="match status" value="3"/>
</dbReference>
<evidence type="ECO:0000313" key="10">
    <source>
        <dbReference type="EMBL" id="KAK7235657.1"/>
    </source>
</evidence>
<evidence type="ECO:0000256" key="2">
    <source>
        <dbReference type="ARBA" id="ARBA00012438"/>
    </source>
</evidence>
<dbReference type="InterPro" id="IPR000700">
    <property type="entry name" value="PAS-assoc_C"/>
</dbReference>
<evidence type="ECO:0000256" key="4">
    <source>
        <dbReference type="ARBA" id="ARBA00022679"/>
    </source>
</evidence>
<feature type="region of interest" description="Disordered" evidence="7">
    <location>
        <begin position="1"/>
        <end position="58"/>
    </location>
</feature>
<protein>
    <recommendedName>
        <fullName evidence="2">histidine kinase</fullName>
        <ecNumber evidence="2">2.7.13.3</ecNumber>
    </recommendedName>
</protein>
<dbReference type="PANTHER" id="PTHR43304:SF1">
    <property type="entry name" value="PAC DOMAIN-CONTAINING PROTEIN"/>
    <property type="match status" value="1"/>
</dbReference>
<feature type="domain" description="PAS" evidence="8">
    <location>
        <begin position="165"/>
        <end position="202"/>
    </location>
</feature>
<evidence type="ECO:0000256" key="5">
    <source>
        <dbReference type="ARBA" id="ARBA00022777"/>
    </source>
</evidence>
<dbReference type="Proteomes" id="UP001363151">
    <property type="component" value="Unassembled WGS sequence"/>
</dbReference>
<dbReference type="EMBL" id="JBBJCI010000291">
    <property type="protein sequence ID" value="KAK7235657.1"/>
    <property type="molecule type" value="Genomic_DNA"/>
</dbReference>
<keyword evidence="4" id="KW-0808">Transferase</keyword>
<keyword evidence="3" id="KW-0597">Phosphoprotein</keyword>
<comment type="catalytic activity">
    <reaction evidence="1">
        <text>ATP + protein L-histidine = ADP + protein N-phospho-L-histidine.</text>
        <dbReference type="EC" id="2.7.13.3"/>
    </reaction>
</comment>
<feature type="domain" description="PAC" evidence="9">
    <location>
        <begin position="336"/>
        <end position="388"/>
    </location>
</feature>
<dbReference type="Pfam" id="PF08448">
    <property type="entry name" value="PAS_4"/>
    <property type="match status" value="1"/>
</dbReference>
<feature type="domain" description="PAS" evidence="8">
    <location>
        <begin position="218"/>
        <end position="246"/>
    </location>
</feature>
<dbReference type="PROSITE" id="PS50113">
    <property type="entry name" value="PAC"/>
    <property type="match status" value="1"/>
</dbReference>
<dbReference type="PROSITE" id="PS50112">
    <property type="entry name" value="PAS"/>
    <property type="match status" value="3"/>
</dbReference>
<dbReference type="InterPro" id="IPR013656">
    <property type="entry name" value="PAS_4"/>
</dbReference>
<proteinExistence type="predicted"/>
<accession>A0ABR1FQA7</accession>
<dbReference type="InterPro" id="IPR000014">
    <property type="entry name" value="PAS"/>
</dbReference>
<feature type="domain" description="PAS" evidence="8">
    <location>
        <begin position="282"/>
        <end position="325"/>
    </location>
</feature>
<dbReference type="Pfam" id="PF13426">
    <property type="entry name" value="PAS_9"/>
    <property type="match status" value="1"/>
</dbReference>
<dbReference type="InterPro" id="IPR001294">
    <property type="entry name" value="Phytochrome"/>
</dbReference>
<dbReference type="InterPro" id="IPR052162">
    <property type="entry name" value="Sensor_kinase/Photoreceptor"/>
</dbReference>
<dbReference type="SMART" id="SM00091">
    <property type="entry name" value="PAS"/>
    <property type="match status" value="2"/>
</dbReference>
<evidence type="ECO:0000259" key="8">
    <source>
        <dbReference type="PROSITE" id="PS50112"/>
    </source>
</evidence>
<keyword evidence="6" id="KW-0675">Receptor</keyword>
<evidence type="ECO:0000256" key="3">
    <source>
        <dbReference type="ARBA" id="ARBA00022553"/>
    </source>
</evidence>
<dbReference type="CDD" id="cd00130">
    <property type="entry name" value="PAS"/>
    <property type="match status" value="2"/>
</dbReference>
<name>A0ABR1FQA7_AURAN</name>
<evidence type="ECO:0000256" key="7">
    <source>
        <dbReference type="SAM" id="MobiDB-lite"/>
    </source>
</evidence>
<feature type="compositionally biased region" description="Low complexity" evidence="7">
    <location>
        <begin position="10"/>
        <end position="23"/>
    </location>
</feature>
<evidence type="ECO:0000259" key="9">
    <source>
        <dbReference type="PROSITE" id="PS50113"/>
    </source>
</evidence>
<feature type="region of interest" description="Disordered" evidence="7">
    <location>
        <begin position="76"/>
        <end position="107"/>
    </location>
</feature>
<dbReference type="Pfam" id="PF00989">
    <property type="entry name" value="PAS"/>
    <property type="match status" value="1"/>
</dbReference>
<keyword evidence="5" id="KW-0418">Kinase</keyword>
<evidence type="ECO:0000313" key="11">
    <source>
        <dbReference type="Proteomes" id="UP001363151"/>
    </source>
</evidence>
<keyword evidence="11" id="KW-1185">Reference proteome</keyword>
<sequence length="388" mass="41349">MSAAKRARTTRSSSSRSATSSFTLQGDESATCAVPEADARKSPTLRALLDEGARSRAVPATLETLERLRDFLRATTAPADLSADQARPAAPPRADPPDPPPAQAAPPWLAPIVELPTMSLLDLCQGASSLGLDALVQAICRKIRTATTASSIKELQEQESTSGTAASRLMGYGPEDVMGNNLVQNFITKEYRALVQAVFDNAGGVETANFEFPLVNVWNQCAIRMTGYTGEDVMGKHLVNEFITDDYKSSILLNATTRRDEHGAVLGVVGIGQDITARALAQEQEYARLIDTANAPIFGIDADGNVNVWNSCASRLMGYGPEDAVFDNALGGVETANFEFPLVTKAGARVEVLLNATPRRDERGAVIGVVGIGQDITARINQERSNSA</sequence>
<dbReference type="InterPro" id="IPR035965">
    <property type="entry name" value="PAS-like_dom_sf"/>
</dbReference>
<evidence type="ECO:0000256" key="6">
    <source>
        <dbReference type="ARBA" id="ARBA00023170"/>
    </source>
</evidence>
<comment type="caution">
    <text evidence="10">The sequence shown here is derived from an EMBL/GenBank/DDBJ whole genome shotgun (WGS) entry which is preliminary data.</text>
</comment>
<organism evidence="10 11">
    <name type="scientific">Aureococcus anophagefferens</name>
    <name type="common">Harmful bloom alga</name>
    <dbReference type="NCBI Taxonomy" id="44056"/>
    <lineage>
        <taxon>Eukaryota</taxon>
        <taxon>Sar</taxon>
        <taxon>Stramenopiles</taxon>
        <taxon>Ochrophyta</taxon>
        <taxon>Pelagophyceae</taxon>
        <taxon>Pelagomonadales</taxon>
        <taxon>Pelagomonadaceae</taxon>
        <taxon>Aureococcus</taxon>
    </lineage>
</organism>
<feature type="compositionally biased region" description="Pro residues" evidence="7">
    <location>
        <begin position="89"/>
        <end position="104"/>
    </location>
</feature>